<dbReference type="Proteomes" id="UP000652567">
    <property type="component" value="Unassembled WGS sequence"/>
</dbReference>
<reference evidence="8" key="1">
    <citation type="submission" date="2018-07" db="EMBL/GenBank/DDBJ databases">
        <title>Genome assembly of strain Ka43.</title>
        <authorList>
            <person name="Kukolya J."/>
            <person name="Nagy I."/>
            <person name="Horvath B."/>
            <person name="Toth A."/>
        </authorList>
    </citation>
    <scope>NUCLEOTIDE SEQUENCE</scope>
    <source>
        <strain evidence="8">KB43</strain>
    </source>
</reference>
<dbReference type="EMBL" id="PRDL01000001">
    <property type="protein sequence ID" value="MBE8715890.1"/>
    <property type="molecule type" value="Genomic_DNA"/>
</dbReference>
<evidence type="ECO:0000259" key="7">
    <source>
        <dbReference type="PROSITE" id="PS50035"/>
    </source>
</evidence>
<dbReference type="Gene3D" id="3.30.870.10">
    <property type="entry name" value="Endonuclease Chain A"/>
    <property type="match status" value="1"/>
</dbReference>
<dbReference type="GO" id="GO:0004630">
    <property type="term" value="F:phospholipase D activity"/>
    <property type="evidence" value="ECO:0007669"/>
    <property type="project" value="UniProtKB-EC"/>
</dbReference>
<dbReference type="PROSITE" id="PS50035">
    <property type="entry name" value="PLD"/>
    <property type="match status" value="1"/>
</dbReference>
<dbReference type="GO" id="GO:0016891">
    <property type="term" value="F:RNA endonuclease activity producing 5'-phosphomonoesters, hydrolytic mechanism"/>
    <property type="evidence" value="ECO:0007669"/>
    <property type="project" value="TreeGrafter"/>
</dbReference>
<comment type="catalytic activity">
    <reaction evidence="1">
        <text>a 1,2-diacyl-sn-glycero-3-phosphocholine + H2O = a 1,2-diacyl-sn-glycero-3-phosphate + choline + H(+)</text>
        <dbReference type="Rhea" id="RHEA:14445"/>
        <dbReference type="ChEBI" id="CHEBI:15354"/>
        <dbReference type="ChEBI" id="CHEBI:15377"/>
        <dbReference type="ChEBI" id="CHEBI:15378"/>
        <dbReference type="ChEBI" id="CHEBI:57643"/>
        <dbReference type="ChEBI" id="CHEBI:58608"/>
        <dbReference type="EC" id="3.1.4.4"/>
    </reaction>
</comment>
<sequence length="305" mass="35858">MENSVFFENIEDEIIRLLRSAKESVKICVAWINGEIYRPILNDLAHRGILIDLIYDNNSTNKKYGITSSSLFNVYAIDTRISSSLMHNKFCIIDDRIVINGSYNWSSKAKNSFENIVVTKDDFKLVKAFLHEFYDLIGYFYSFNNVSSLRKCNCGSYIYNLGVLGQEWGSYDESKIDIWSVCVRNNHAIHLGEEYEQYLHTYLGIKYEPDLDADHYDREVMISAFQSERQRLINLEQYFNQRAGRKIDAIATVEIINWNEHMEWNEDPEYAVNIFWCDMLFRKIIPRTLYDDAYGSINQIIKDHT</sequence>
<dbReference type="PANTHER" id="PTHR43856">
    <property type="entry name" value="CARDIOLIPIN HYDROLASE"/>
    <property type="match status" value="1"/>
</dbReference>
<dbReference type="AlphaFoldDB" id="A0A928YT38"/>
<dbReference type="PANTHER" id="PTHR43856:SF1">
    <property type="entry name" value="MITOCHONDRIAL CARDIOLIPIN HYDROLASE"/>
    <property type="match status" value="1"/>
</dbReference>
<evidence type="ECO:0000256" key="4">
    <source>
        <dbReference type="ARBA" id="ARBA00022801"/>
    </source>
</evidence>
<evidence type="ECO:0000256" key="5">
    <source>
        <dbReference type="ARBA" id="ARBA00022963"/>
    </source>
</evidence>
<dbReference type="InterPro" id="IPR051406">
    <property type="entry name" value="PLD_domain"/>
</dbReference>
<evidence type="ECO:0000313" key="9">
    <source>
        <dbReference type="Proteomes" id="UP000652567"/>
    </source>
</evidence>
<keyword evidence="5" id="KW-0442">Lipid degradation</keyword>
<comment type="caution">
    <text evidence="8">The sequence shown here is derived from an EMBL/GenBank/DDBJ whole genome shotgun (WGS) entry which is preliminary data.</text>
</comment>
<evidence type="ECO:0000256" key="2">
    <source>
        <dbReference type="ARBA" id="ARBA00008664"/>
    </source>
</evidence>
<protein>
    <recommendedName>
        <fullName evidence="3">phospholipase D</fullName>
        <ecNumber evidence="3">3.1.4.4</ecNumber>
    </recommendedName>
</protein>
<gene>
    <name evidence="8" type="ORF">C4F51_01640</name>
</gene>
<evidence type="ECO:0000313" key="8">
    <source>
        <dbReference type="EMBL" id="MBE8715890.1"/>
    </source>
</evidence>
<dbReference type="InterPro" id="IPR001736">
    <property type="entry name" value="PLipase_D/transphosphatidylase"/>
</dbReference>
<dbReference type="Pfam" id="PF13091">
    <property type="entry name" value="PLDc_2"/>
    <property type="match status" value="1"/>
</dbReference>
<dbReference type="RefSeq" id="WP_193906582.1">
    <property type="nucleotide sequence ID" value="NZ_PRDL01000001.1"/>
</dbReference>
<keyword evidence="6" id="KW-0443">Lipid metabolism</keyword>
<keyword evidence="9" id="KW-1185">Reference proteome</keyword>
<dbReference type="SMART" id="SM00155">
    <property type="entry name" value="PLDc"/>
    <property type="match status" value="1"/>
</dbReference>
<proteinExistence type="inferred from homology"/>
<organism evidence="8 9">
    <name type="scientific">Cellvibrio polysaccharolyticus</name>
    <dbReference type="NCBI Taxonomy" id="2082724"/>
    <lineage>
        <taxon>Bacteria</taxon>
        <taxon>Pseudomonadati</taxon>
        <taxon>Pseudomonadota</taxon>
        <taxon>Gammaproteobacteria</taxon>
        <taxon>Cellvibrionales</taxon>
        <taxon>Cellvibrionaceae</taxon>
        <taxon>Cellvibrio</taxon>
    </lineage>
</organism>
<feature type="domain" description="PLD phosphodiesterase" evidence="7">
    <location>
        <begin position="82"/>
        <end position="109"/>
    </location>
</feature>
<dbReference type="InterPro" id="IPR025202">
    <property type="entry name" value="PLD-like_dom"/>
</dbReference>
<accession>A0A928YT38</accession>
<dbReference type="GO" id="GO:0016042">
    <property type="term" value="P:lipid catabolic process"/>
    <property type="evidence" value="ECO:0007669"/>
    <property type="project" value="UniProtKB-KW"/>
</dbReference>
<name>A0A928YT38_9GAMM</name>
<evidence type="ECO:0000256" key="1">
    <source>
        <dbReference type="ARBA" id="ARBA00000798"/>
    </source>
</evidence>
<dbReference type="EC" id="3.1.4.4" evidence="3"/>
<dbReference type="GO" id="GO:0006793">
    <property type="term" value="P:phosphorus metabolic process"/>
    <property type="evidence" value="ECO:0007669"/>
    <property type="project" value="UniProtKB-ARBA"/>
</dbReference>
<dbReference type="SUPFAM" id="SSF56024">
    <property type="entry name" value="Phospholipase D/nuclease"/>
    <property type="match status" value="1"/>
</dbReference>
<evidence type="ECO:0000256" key="6">
    <source>
        <dbReference type="ARBA" id="ARBA00023098"/>
    </source>
</evidence>
<keyword evidence="4" id="KW-0378">Hydrolase</keyword>
<comment type="similarity">
    <text evidence="2">Belongs to the phospholipase D family.</text>
</comment>
<evidence type="ECO:0000256" key="3">
    <source>
        <dbReference type="ARBA" id="ARBA00012027"/>
    </source>
</evidence>